<keyword evidence="2" id="KW-1185">Reference proteome</keyword>
<gene>
    <name evidence="1" type="ORF">SAMN06269250_1635</name>
</gene>
<name>A0A286FCR0_9BACT</name>
<dbReference type="Proteomes" id="UP000219452">
    <property type="component" value="Unassembled WGS sequence"/>
</dbReference>
<dbReference type="RefSeq" id="WP_097125252.1">
    <property type="nucleotide sequence ID" value="NZ_OCNH01000001.1"/>
</dbReference>
<evidence type="ECO:0000313" key="1">
    <source>
        <dbReference type="EMBL" id="SOD80983.1"/>
    </source>
</evidence>
<dbReference type="AlphaFoldDB" id="A0A286FCR0"/>
<sequence length="156" mass="17635">MNVQENNRLKAVMKMLDLADEQGESAEFNEQLQLAANLSGFRDSLNHFDTGIRPDRIQGYKVAPKVPYPNDGSNLNLPATPPKTSLNVGQKVVCNQGDKETGTEKILFAEFLELKNKIVTVKDRRGKKRYLFNSDRYEWVIRPIPALPDLPDSFDA</sequence>
<organism evidence="1 2">
    <name type="scientific">Spirosoma fluviale</name>
    <dbReference type="NCBI Taxonomy" id="1597977"/>
    <lineage>
        <taxon>Bacteria</taxon>
        <taxon>Pseudomonadati</taxon>
        <taxon>Bacteroidota</taxon>
        <taxon>Cytophagia</taxon>
        <taxon>Cytophagales</taxon>
        <taxon>Cytophagaceae</taxon>
        <taxon>Spirosoma</taxon>
    </lineage>
</organism>
<accession>A0A286FCR0</accession>
<reference evidence="2" key="1">
    <citation type="submission" date="2017-09" db="EMBL/GenBank/DDBJ databases">
        <authorList>
            <person name="Varghese N."/>
            <person name="Submissions S."/>
        </authorList>
    </citation>
    <scope>NUCLEOTIDE SEQUENCE [LARGE SCALE GENOMIC DNA]</scope>
    <source>
        <strain evidence="2">DSM 29961</strain>
    </source>
</reference>
<evidence type="ECO:0000313" key="2">
    <source>
        <dbReference type="Proteomes" id="UP000219452"/>
    </source>
</evidence>
<proteinExistence type="predicted"/>
<protein>
    <submittedName>
        <fullName evidence="1">Uncharacterized protein</fullName>
    </submittedName>
</protein>
<dbReference type="EMBL" id="OCNH01000001">
    <property type="protein sequence ID" value="SOD80983.1"/>
    <property type="molecule type" value="Genomic_DNA"/>
</dbReference>